<dbReference type="Proteomes" id="UP000708208">
    <property type="component" value="Unassembled WGS sequence"/>
</dbReference>
<accession>A0A8J2P3R3</accession>
<dbReference type="EMBL" id="CAJVCH010109672">
    <property type="protein sequence ID" value="CAG7724426.1"/>
    <property type="molecule type" value="Genomic_DNA"/>
</dbReference>
<dbReference type="AlphaFoldDB" id="A0A8J2P3R3"/>
<keyword evidence="2" id="KW-1185">Reference proteome</keyword>
<comment type="caution">
    <text evidence="1">The sequence shown here is derived from an EMBL/GenBank/DDBJ whole genome shotgun (WGS) entry which is preliminary data.</text>
</comment>
<organism evidence="1 2">
    <name type="scientific">Allacma fusca</name>
    <dbReference type="NCBI Taxonomy" id="39272"/>
    <lineage>
        <taxon>Eukaryota</taxon>
        <taxon>Metazoa</taxon>
        <taxon>Ecdysozoa</taxon>
        <taxon>Arthropoda</taxon>
        <taxon>Hexapoda</taxon>
        <taxon>Collembola</taxon>
        <taxon>Symphypleona</taxon>
        <taxon>Sminthuridae</taxon>
        <taxon>Allacma</taxon>
    </lineage>
</organism>
<sequence length="139" mass="15756">NSTQVERFQEDSLFNYGLTMTQLLCEPPENFNLLNFAKESTVEDGYGECISSLNANTELPVCWKQSLGRKNLFEVSFHDTVRTLHQCYIPPIKKCSQGNTTKELHLLVSNGIELRCAEGAPIDMDNTAPVKFQKQIIRD</sequence>
<proteinExistence type="predicted"/>
<evidence type="ECO:0000313" key="1">
    <source>
        <dbReference type="EMBL" id="CAG7724426.1"/>
    </source>
</evidence>
<gene>
    <name evidence="1" type="ORF">AFUS01_LOCUS13453</name>
</gene>
<protein>
    <submittedName>
        <fullName evidence="1">Uncharacterized protein</fullName>
    </submittedName>
</protein>
<feature type="non-terminal residue" evidence="1">
    <location>
        <position position="1"/>
    </location>
</feature>
<evidence type="ECO:0000313" key="2">
    <source>
        <dbReference type="Proteomes" id="UP000708208"/>
    </source>
</evidence>
<name>A0A8J2P3R3_9HEXA</name>
<reference evidence="1" key="1">
    <citation type="submission" date="2021-06" db="EMBL/GenBank/DDBJ databases">
        <authorList>
            <person name="Hodson N. C."/>
            <person name="Mongue J. A."/>
            <person name="Jaron S. K."/>
        </authorList>
    </citation>
    <scope>NUCLEOTIDE SEQUENCE</scope>
</reference>